<evidence type="ECO:0000256" key="5">
    <source>
        <dbReference type="SAM" id="MobiDB-lite"/>
    </source>
</evidence>
<dbReference type="GO" id="GO:0050660">
    <property type="term" value="F:flavin adenine dinucleotide binding"/>
    <property type="evidence" value="ECO:0007669"/>
    <property type="project" value="TreeGrafter"/>
</dbReference>
<dbReference type="GO" id="GO:0009097">
    <property type="term" value="P:isoleucine biosynthetic process"/>
    <property type="evidence" value="ECO:0007669"/>
    <property type="project" value="TreeGrafter"/>
</dbReference>
<feature type="region of interest" description="Disordered" evidence="5">
    <location>
        <begin position="1"/>
        <end position="24"/>
    </location>
</feature>
<evidence type="ECO:0000256" key="3">
    <source>
        <dbReference type="ARBA" id="ARBA00023052"/>
    </source>
</evidence>
<dbReference type="GO" id="GO:0009099">
    <property type="term" value="P:L-valine biosynthetic process"/>
    <property type="evidence" value="ECO:0007669"/>
    <property type="project" value="TreeGrafter"/>
</dbReference>
<evidence type="ECO:0000259" key="8">
    <source>
        <dbReference type="Pfam" id="PF02776"/>
    </source>
</evidence>
<evidence type="ECO:0000256" key="1">
    <source>
        <dbReference type="ARBA" id="ARBA00001964"/>
    </source>
</evidence>
<dbReference type="KEGG" id="sbae:DSM104329_05443"/>
<evidence type="ECO:0000256" key="2">
    <source>
        <dbReference type="ARBA" id="ARBA00007812"/>
    </source>
</evidence>
<feature type="domain" description="Thiamine pyrophosphate enzyme central" evidence="6">
    <location>
        <begin position="216"/>
        <end position="349"/>
    </location>
</feature>
<keyword evidence="10" id="KW-1185">Reference proteome</keyword>
<dbReference type="SUPFAM" id="SSF52467">
    <property type="entry name" value="DHS-like NAD/FAD-binding domain"/>
    <property type="match status" value="1"/>
</dbReference>
<dbReference type="GO" id="GO:0030976">
    <property type="term" value="F:thiamine pyrophosphate binding"/>
    <property type="evidence" value="ECO:0007669"/>
    <property type="project" value="InterPro"/>
</dbReference>
<keyword evidence="9" id="KW-0808">Transferase</keyword>
<dbReference type="AlphaFoldDB" id="A0A9E6Y3H1"/>
<comment type="similarity">
    <text evidence="2 4">Belongs to the TPP enzyme family.</text>
</comment>
<evidence type="ECO:0000259" key="6">
    <source>
        <dbReference type="Pfam" id="PF00205"/>
    </source>
</evidence>
<organism evidence="9 10">
    <name type="scientific">Capillimicrobium parvum</name>
    <dbReference type="NCBI Taxonomy" id="2884022"/>
    <lineage>
        <taxon>Bacteria</taxon>
        <taxon>Bacillati</taxon>
        <taxon>Actinomycetota</taxon>
        <taxon>Thermoleophilia</taxon>
        <taxon>Solirubrobacterales</taxon>
        <taxon>Capillimicrobiaceae</taxon>
        <taxon>Capillimicrobium</taxon>
    </lineage>
</organism>
<dbReference type="InterPro" id="IPR029035">
    <property type="entry name" value="DHS-like_NAD/FAD-binding_dom"/>
</dbReference>
<dbReference type="InterPro" id="IPR012001">
    <property type="entry name" value="Thiamin_PyroP_enz_TPP-bd_dom"/>
</dbReference>
<dbReference type="EMBL" id="CP087164">
    <property type="protein sequence ID" value="UGS39011.1"/>
    <property type="molecule type" value="Genomic_DNA"/>
</dbReference>
<dbReference type="PANTHER" id="PTHR18968">
    <property type="entry name" value="THIAMINE PYROPHOSPHATE ENZYMES"/>
    <property type="match status" value="1"/>
</dbReference>
<dbReference type="NCBIfam" id="NF004807">
    <property type="entry name" value="PRK06154.1"/>
    <property type="match status" value="1"/>
</dbReference>
<evidence type="ECO:0000256" key="4">
    <source>
        <dbReference type="RuleBase" id="RU362132"/>
    </source>
</evidence>
<dbReference type="SUPFAM" id="SSF52518">
    <property type="entry name" value="Thiamin diphosphate-binding fold (THDP-binding)"/>
    <property type="match status" value="2"/>
</dbReference>
<name>A0A9E6Y3H1_9ACTN</name>
<evidence type="ECO:0000313" key="10">
    <source>
        <dbReference type="Proteomes" id="UP001162834"/>
    </source>
</evidence>
<dbReference type="Pfam" id="PF00205">
    <property type="entry name" value="TPP_enzyme_M"/>
    <property type="match status" value="1"/>
</dbReference>
<dbReference type="CDD" id="cd07035">
    <property type="entry name" value="TPP_PYR_POX_like"/>
    <property type="match status" value="1"/>
</dbReference>
<dbReference type="EC" id="2.2.1.6" evidence="9"/>
<feature type="domain" description="Thiamine pyrophosphate enzyme N-terminal TPP-binding" evidence="8">
    <location>
        <begin position="35"/>
        <end position="133"/>
    </location>
</feature>
<comment type="cofactor">
    <cofactor evidence="1">
        <name>thiamine diphosphate</name>
        <dbReference type="ChEBI" id="CHEBI:58937"/>
    </cofactor>
</comment>
<accession>A0A9E6Y3H1</accession>
<feature type="domain" description="Thiamine pyrophosphate enzyme TPP-binding" evidence="7">
    <location>
        <begin position="418"/>
        <end position="564"/>
    </location>
</feature>
<evidence type="ECO:0000259" key="7">
    <source>
        <dbReference type="Pfam" id="PF02775"/>
    </source>
</evidence>
<dbReference type="GO" id="GO:0003984">
    <property type="term" value="F:acetolactate synthase activity"/>
    <property type="evidence" value="ECO:0007669"/>
    <property type="project" value="UniProtKB-EC"/>
</dbReference>
<reference evidence="9" key="1">
    <citation type="journal article" date="2022" name="Int. J. Syst. Evol. Microbiol.">
        <title>Pseudomonas aegrilactucae sp. nov. and Pseudomonas morbosilactucae sp. nov., pathogens causing bacterial rot of lettuce in Japan.</title>
        <authorList>
            <person name="Sawada H."/>
            <person name="Fujikawa T."/>
            <person name="Satou M."/>
        </authorList>
    </citation>
    <scope>NUCLEOTIDE SEQUENCE</scope>
    <source>
        <strain evidence="9">0166_1</strain>
    </source>
</reference>
<dbReference type="InterPro" id="IPR029061">
    <property type="entry name" value="THDP-binding"/>
</dbReference>
<dbReference type="PANTHER" id="PTHR18968:SF13">
    <property type="entry name" value="ACETOLACTATE SYNTHASE CATALYTIC SUBUNIT, MITOCHONDRIAL"/>
    <property type="match status" value="1"/>
</dbReference>
<dbReference type="Proteomes" id="UP001162834">
    <property type="component" value="Chromosome"/>
</dbReference>
<proteinExistence type="inferred from homology"/>
<gene>
    <name evidence="9" type="primary">ilvB_4</name>
    <name evidence="9" type="ORF">DSM104329_05443</name>
</gene>
<keyword evidence="3 4" id="KW-0786">Thiamine pyrophosphate</keyword>
<dbReference type="InterPro" id="IPR000399">
    <property type="entry name" value="TPP-bd_CS"/>
</dbReference>
<dbReference type="Gene3D" id="3.40.50.1220">
    <property type="entry name" value="TPP-binding domain"/>
    <property type="match status" value="1"/>
</dbReference>
<dbReference type="Gene3D" id="3.40.50.970">
    <property type="match status" value="2"/>
</dbReference>
<dbReference type="GO" id="GO:0005948">
    <property type="term" value="C:acetolactate synthase complex"/>
    <property type="evidence" value="ECO:0007669"/>
    <property type="project" value="TreeGrafter"/>
</dbReference>
<sequence length="580" mass="61127">MYLRSDGLPSLGRPYCRTSGTKDNQRDGVPLTLVVDVIASALRAEGVEMLSCYPTTPMIDAATRAGIRPVVCRQERVGVGIADGYSRVTAGDGFGVFAMQFGPGAENAFPGIASAFSDGIPMLLLPLGNSLDRAQMRPLFDAAAAYAPVTTFYEAIRRPQDTGEVMRRAVNALRNGVPGPVMVEIPADVATMTVPDGAATYEPVIRARSMADPASVERVAAALGAARRPLIVAGRGVLAAGAAGELVGLAEELGLPVVTTLGGKSAIAETHPLSVGVASVVASDPVVDVLGDADLVLALGASLTRHFLTARLPASASIAQLTRDARDLNKTRHIAHPLVGDAALVLRQLRRAARDAGIDGPARAAAVAERIAKARRSWDRRWEPKLRSDEVPITPYRVLYEFMAATDPDATVVTHDSGSPRDQIVPFYRSGGPNTYLGWGKSHALGAGLGLIMGAKLAAPDRFCVAFVGDAAFGMTGLDIETAQRAGVAIALVVLNNATMAIEIPNMLESHERHRARDIGGDYAGIARALGVEALRVREPGELRPAFEQAQQVTATGRCIVIEVITSAETDFANRRVLSE</sequence>
<protein>
    <submittedName>
        <fullName evidence="9">Acetolactate synthase large subunit</fullName>
        <ecNumber evidence="9">2.2.1.6</ecNumber>
    </submittedName>
</protein>
<dbReference type="InterPro" id="IPR045229">
    <property type="entry name" value="TPP_enz"/>
</dbReference>
<evidence type="ECO:0000313" key="9">
    <source>
        <dbReference type="EMBL" id="UGS39011.1"/>
    </source>
</evidence>
<dbReference type="InterPro" id="IPR011766">
    <property type="entry name" value="TPP_enzyme_TPP-bd"/>
</dbReference>
<dbReference type="Pfam" id="PF02776">
    <property type="entry name" value="TPP_enzyme_N"/>
    <property type="match status" value="1"/>
</dbReference>
<dbReference type="Pfam" id="PF02775">
    <property type="entry name" value="TPP_enzyme_C"/>
    <property type="match status" value="1"/>
</dbReference>
<dbReference type="PROSITE" id="PS00187">
    <property type="entry name" value="TPP_ENZYMES"/>
    <property type="match status" value="1"/>
</dbReference>
<dbReference type="GO" id="GO:0000287">
    <property type="term" value="F:magnesium ion binding"/>
    <property type="evidence" value="ECO:0007669"/>
    <property type="project" value="InterPro"/>
</dbReference>
<dbReference type="InterPro" id="IPR012000">
    <property type="entry name" value="Thiamin_PyroP_enz_cen_dom"/>
</dbReference>